<keyword evidence="1" id="KW-0812">Transmembrane</keyword>
<organism evidence="2 3">
    <name type="scientific">Plantibacter flavus</name>
    <dbReference type="NCBI Taxonomy" id="150123"/>
    <lineage>
        <taxon>Bacteria</taxon>
        <taxon>Bacillati</taxon>
        <taxon>Actinomycetota</taxon>
        <taxon>Actinomycetes</taxon>
        <taxon>Micrococcales</taxon>
        <taxon>Microbacteriaceae</taxon>
        <taxon>Plantibacter</taxon>
    </lineage>
</organism>
<comment type="caution">
    <text evidence="2">The sequence shown here is derived from an EMBL/GenBank/DDBJ whole genome shotgun (WGS) entry which is preliminary data.</text>
</comment>
<keyword evidence="3" id="KW-1185">Reference proteome</keyword>
<evidence type="ECO:0000313" key="2">
    <source>
        <dbReference type="EMBL" id="ROR81537.1"/>
    </source>
</evidence>
<evidence type="ECO:0008006" key="4">
    <source>
        <dbReference type="Google" id="ProtNLM"/>
    </source>
</evidence>
<dbReference type="InterPro" id="IPR058061">
    <property type="entry name" value="SCO4848-like"/>
</dbReference>
<protein>
    <recommendedName>
        <fullName evidence="4">Integral membrane protein</fullName>
    </recommendedName>
</protein>
<dbReference type="EMBL" id="RKHL01000001">
    <property type="protein sequence ID" value="ROR81537.1"/>
    <property type="molecule type" value="Genomic_DNA"/>
</dbReference>
<sequence length="74" mass="7979">MIIAISVLLLVNGVYNVVVWPRFLKRIVADPRARDDQGRATTFLRVHVILISVALVLAALSLVFGVLGLLGVGV</sequence>
<dbReference type="Proteomes" id="UP000266915">
    <property type="component" value="Unassembled WGS sequence"/>
</dbReference>
<reference evidence="2 3" key="1">
    <citation type="submission" date="2018-11" db="EMBL/GenBank/DDBJ databases">
        <title>Sequencing the genomes of 1000 actinobacteria strains.</title>
        <authorList>
            <person name="Klenk H.-P."/>
        </authorList>
    </citation>
    <scope>NUCLEOTIDE SEQUENCE [LARGE SCALE GENOMIC DNA]</scope>
    <source>
        <strain evidence="2 3">DSM 14012</strain>
    </source>
</reference>
<name>A0A3N2C200_9MICO</name>
<keyword evidence="1" id="KW-1133">Transmembrane helix</keyword>
<proteinExistence type="predicted"/>
<dbReference type="NCBIfam" id="NF046117">
    <property type="entry name" value="SCO4848_fam"/>
    <property type="match status" value="1"/>
</dbReference>
<dbReference type="RefSeq" id="WP_085510658.1">
    <property type="nucleotide sequence ID" value="NZ_FXAP01000001.1"/>
</dbReference>
<keyword evidence="1" id="KW-0472">Membrane</keyword>
<dbReference type="AlphaFoldDB" id="A0A3N2C200"/>
<evidence type="ECO:0000256" key="1">
    <source>
        <dbReference type="SAM" id="Phobius"/>
    </source>
</evidence>
<gene>
    <name evidence="2" type="ORF">EDD42_1600</name>
</gene>
<evidence type="ECO:0000313" key="3">
    <source>
        <dbReference type="Proteomes" id="UP000266915"/>
    </source>
</evidence>
<dbReference type="Pfam" id="PF26606">
    <property type="entry name" value="SCO4848"/>
    <property type="match status" value="1"/>
</dbReference>
<accession>A0A3N2C200</accession>
<feature type="transmembrane region" description="Helical" evidence="1">
    <location>
        <begin position="48"/>
        <end position="72"/>
    </location>
</feature>